<sequence>MNATQEILRVWRRFDDFPMETLTKAWLHANGDSLNLRTVERMREDRKKYGTSGNCFDLALWLLDELRGEGISCYPVGDKLGTYDAHAAVIARGNEGERYLCDLGDQWIQPILLDPGAKGYTEAPLSGFFPGARIAVSSDGYKANIRYMRPGGKESRAEFDLEPVDEAEFKEAAAYSQSLLSLPLVEKRLLIDNGSRIVHWEYENGASQISSDRGLFHESEPMGDETWAARISRRSGIDKGIVQTALDIYAAEGLL</sequence>
<protein>
    <submittedName>
        <fullName evidence="1">Uncharacterized protein</fullName>
    </submittedName>
</protein>
<evidence type="ECO:0000313" key="2">
    <source>
        <dbReference type="Proteomes" id="UP000606653"/>
    </source>
</evidence>
<dbReference type="InterPro" id="IPR038765">
    <property type="entry name" value="Papain-like_cys_pep_sf"/>
</dbReference>
<dbReference type="SUPFAM" id="SSF54001">
    <property type="entry name" value="Cysteine proteinases"/>
    <property type="match status" value="1"/>
</dbReference>
<organism evidence="1 2">
    <name type="scientific">Saccharibacillus kuerlensis</name>
    <dbReference type="NCBI Taxonomy" id="459527"/>
    <lineage>
        <taxon>Bacteria</taxon>
        <taxon>Bacillati</taxon>
        <taxon>Bacillota</taxon>
        <taxon>Bacilli</taxon>
        <taxon>Bacillales</taxon>
        <taxon>Paenibacillaceae</taxon>
        <taxon>Saccharibacillus</taxon>
    </lineage>
</organism>
<evidence type="ECO:0000313" key="1">
    <source>
        <dbReference type="EMBL" id="GGO03138.1"/>
    </source>
</evidence>
<comment type="caution">
    <text evidence="1">The sequence shown here is derived from an EMBL/GenBank/DDBJ whole genome shotgun (WGS) entry which is preliminary data.</text>
</comment>
<proteinExistence type="predicted"/>
<dbReference type="RefSeq" id="WP_018976653.1">
    <property type="nucleotide sequence ID" value="NZ_BMLN01000007.1"/>
</dbReference>
<gene>
    <name evidence="1" type="ORF">GCM10010969_27120</name>
</gene>
<accession>A0ABQ2L4N6</accession>
<name>A0ABQ2L4N6_9BACL</name>
<dbReference type="EMBL" id="BMLN01000007">
    <property type="protein sequence ID" value="GGO03138.1"/>
    <property type="molecule type" value="Genomic_DNA"/>
</dbReference>
<keyword evidence="2" id="KW-1185">Reference proteome</keyword>
<dbReference type="Proteomes" id="UP000606653">
    <property type="component" value="Unassembled WGS sequence"/>
</dbReference>
<reference evidence="2" key="1">
    <citation type="journal article" date="2019" name="Int. J. Syst. Evol. Microbiol.">
        <title>The Global Catalogue of Microorganisms (GCM) 10K type strain sequencing project: providing services to taxonomists for standard genome sequencing and annotation.</title>
        <authorList>
            <consortium name="The Broad Institute Genomics Platform"/>
            <consortium name="The Broad Institute Genome Sequencing Center for Infectious Disease"/>
            <person name="Wu L."/>
            <person name="Ma J."/>
        </authorList>
    </citation>
    <scope>NUCLEOTIDE SEQUENCE [LARGE SCALE GENOMIC DNA]</scope>
    <source>
        <strain evidence="2">CGMCC 1.6964</strain>
    </source>
</reference>